<dbReference type="InterPro" id="IPR032465">
    <property type="entry name" value="ACMSD"/>
</dbReference>
<proteinExistence type="predicted"/>
<organism evidence="3 4">
    <name type="scientific">Sphaerochaeta associata</name>
    <dbReference type="NCBI Taxonomy" id="1129264"/>
    <lineage>
        <taxon>Bacteria</taxon>
        <taxon>Pseudomonadati</taxon>
        <taxon>Spirochaetota</taxon>
        <taxon>Spirochaetia</taxon>
        <taxon>Spirochaetales</taxon>
        <taxon>Sphaerochaetaceae</taxon>
        <taxon>Sphaerochaeta</taxon>
    </lineage>
</organism>
<dbReference type="PANTHER" id="PTHR21240:SF19">
    <property type="entry name" value="CATALYTIC_ HYDROLASE"/>
    <property type="match status" value="1"/>
</dbReference>
<dbReference type="Pfam" id="PF04909">
    <property type="entry name" value="Amidohydro_2"/>
    <property type="match status" value="1"/>
</dbReference>
<protein>
    <submittedName>
        <fullName evidence="3">Amidohydrolase</fullName>
    </submittedName>
</protein>
<dbReference type="InterPro" id="IPR006680">
    <property type="entry name" value="Amidohydro-rel"/>
</dbReference>
<evidence type="ECO:0000313" key="4">
    <source>
        <dbReference type="Proteomes" id="UP000829708"/>
    </source>
</evidence>
<dbReference type="PANTHER" id="PTHR21240">
    <property type="entry name" value="2-AMINO-3-CARBOXYLMUCONATE-6-SEMIALDEHYDE DECARBOXYLASE"/>
    <property type="match status" value="1"/>
</dbReference>
<sequence>MTYIDAHAHIFEQLCGFGADGELRALPNGKAVWATGEVIDLIPASYGDTTFPAERLLGIMDAHHVEKAVLLQGGFLGFANHYLQEITMKYPTRFRAAATFDPWCRNAQKIMDNLHKSFSIFKFEMSTGCGIMGSHPDFALDNSLMMGFYEQIAAKKGVLVFDLGSPGDGSHQPKAISNIAKHFPALEVVVCHLASPRRHHKIELTEALQTMKAENIHFDLAALHHKVRPEDYPFPTAQAFINLAKSIAGSEHLMWGTDAPSTLVQYSYQQLLDYQLALFSEKEQGMVFWGNAERIYFLR</sequence>
<dbReference type="Proteomes" id="UP000829708">
    <property type="component" value="Chromosome"/>
</dbReference>
<dbReference type="InterPro" id="IPR032466">
    <property type="entry name" value="Metal_Hydrolase"/>
</dbReference>
<gene>
    <name evidence="3" type="ORF">MUG09_14095</name>
</gene>
<evidence type="ECO:0000313" key="3">
    <source>
        <dbReference type="EMBL" id="UOM50691.1"/>
    </source>
</evidence>
<dbReference type="Gene3D" id="3.20.20.140">
    <property type="entry name" value="Metal-dependent hydrolases"/>
    <property type="match status" value="1"/>
</dbReference>
<dbReference type="EMBL" id="CP094929">
    <property type="protein sequence ID" value="UOM50691.1"/>
    <property type="molecule type" value="Genomic_DNA"/>
</dbReference>
<keyword evidence="1" id="KW-0456">Lyase</keyword>
<feature type="domain" description="Amidohydrolase-related" evidence="2">
    <location>
        <begin position="4"/>
        <end position="298"/>
    </location>
</feature>
<dbReference type="RefSeq" id="WP_244772078.1">
    <property type="nucleotide sequence ID" value="NZ_CP094929.1"/>
</dbReference>
<keyword evidence="4" id="KW-1185">Reference proteome</keyword>
<accession>A0ABY4DFL0</accession>
<dbReference type="SUPFAM" id="SSF51556">
    <property type="entry name" value="Metallo-dependent hydrolases"/>
    <property type="match status" value="1"/>
</dbReference>
<reference evidence="4" key="1">
    <citation type="journal article" date="2024" name="J Bioinform Genom">
        <title>Complete genome sequence of the type strain bacterium Sphaerochaeta associata GLS2t (VKM B-2742)t.</title>
        <authorList>
            <person name="Troshina O.Y."/>
            <person name="Tepeeva A.N."/>
            <person name="Arzamasceva V.O."/>
            <person name="Whitman W.B."/>
            <person name="Varghese N."/>
            <person name="Shapiro N."/>
            <person name="Woyke T."/>
            <person name="Kripides N.C."/>
            <person name="Vasilenko O.V."/>
        </authorList>
    </citation>
    <scope>NUCLEOTIDE SEQUENCE [LARGE SCALE GENOMIC DNA]</scope>
    <source>
        <strain evidence="4">GLS2T</strain>
    </source>
</reference>
<evidence type="ECO:0000256" key="1">
    <source>
        <dbReference type="ARBA" id="ARBA00023239"/>
    </source>
</evidence>
<evidence type="ECO:0000259" key="2">
    <source>
        <dbReference type="Pfam" id="PF04909"/>
    </source>
</evidence>
<name>A0ABY4DFL0_9SPIR</name>